<dbReference type="InterPro" id="IPR022805">
    <property type="entry name" value="PEP_COase_bac/pln-type"/>
</dbReference>
<keyword evidence="11" id="KW-0670">Pyruvate</keyword>
<dbReference type="EMBL" id="JMCB01000034">
    <property type="protein sequence ID" value="KFE58893.1"/>
    <property type="molecule type" value="Genomic_DNA"/>
</dbReference>
<comment type="catalytic activity">
    <reaction evidence="8 9">
        <text>oxaloacetate + phosphate = phosphoenolpyruvate + hydrogencarbonate</text>
        <dbReference type="Rhea" id="RHEA:28370"/>
        <dbReference type="ChEBI" id="CHEBI:16452"/>
        <dbReference type="ChEBI" id="CHEBI:17544"/>
        <dbReference type="ChEBI" id="CHEBI:43474"/>
        <dbReference type="ChEBI" id="CHEBI:58702"/>
        <dbReference type="EC" id="4.1.1.31"/>
    </reaction>
</comment>
<evidence type="ECO:0000256" key="2">
    <source>
        <dbReference type="ARBA" id="ARBA00008346"/>
    </source>
</evidence>
<comment type="function">
    <text evidence="1 9">Forms oxaloacetate, a four-carbon dicarboxylic acid source for the tricarboxylic acid cycle.</text>
</comment>
<keyword evidence="7 9" id="KW-0120">Carbon dioxide fixation</keyword>
<evidence type="ECO:0000256" key="10">
    <source>
        <dbReference type="PROSITE-ProRule" id="PRU10111"/>
    </source>
</evidence>
<feature type="active site" evidence="9 10">
    <location>
        <position position="154"/>
    </location>
</feature>
<dbReference type="PATRIC" id="fig|394096.3.peg.8907"/>
<organism evidence="11 12">
    <name type="scientific">Hyalangium minutum</name>
    <dbReference type="NCBI Taxonomy" id="394096"/>
    <lineage>
        <taxon>Bacteria</taxon>
        <taxon>Pseudomonadati</taxon>
        <taxon>Myxococcota</taxon>
        <taxon>Myxococcia</taxon>
        <taxon>Myxococcales</taxon>
        <taxon>Cystobacterineae</taxon>
        <taxon>Archangiaceae</taxon>
        <taxon>Hyalangium</taxon>
    </lineage>
</organism>
<dbReference type="AlphaFoldDB" id="A0A085VTY0"/>
<dbReference type="InterPro" id="IPR018129">
    <property type="entry name" value="PEP_COase_Lys_AS"/>
</dbReference>
<evidence type="ECO:0000256" key="5">
    <source>
        <dbReference type="ARBA" id="ARBA00022842"/>
    </source>
</evidence>
<dbReference type="GO" id="GO:0008964">
    <property type="term" value="F:phosphoenolpyruvate carboxylase activity"/>
    <property type="evidence" value="ECO:0007669"/>
    <property type="project" value="UniProtKB-UniRule"/>
</dbReference>
<evidence type="ECO:0000256" key="9">
    <source>
        <dbReference type="HAMAP-Rule" id="MF_00595"/>
    </source>
</evidence>
<dbReference type="PANTHER" id="PTHR30523">
    <property type="entry name" value="PHOSPHOENOLPYRUVATE CARBOXYLASE"/>
    <property type="match status" value="1"/>
</dbReference>
<comment type="caution">
    <text evidence="11">The sequence shown here is derived from an EMBL/GenBank/DDBJ whole genome shotgun (WGS) entry which is preliminary data.</text>
</comment>
<evidence type="ECO:0000256" key="7">
    <source>
        <dbReference type="ARBA" id="ARBA00023300"/>
    </source>
</evidence>
<keyword evidence="6 9" id="KW-0456">Lyase</keyword>
<dbReference type="SUPFAM" id="SSF51621">
    <property type="entry name" value="Phosphoenolpyruvate/pyruvate domain"/>
    <property type="match status" value="1"/>
</dbReference>
<comment type="cofactor">
    <cofactor evidence="9">
        <name>Mg(2+)</name>
        <dbReference type="ChEBI" id="CHEBI:18420"/>
    </cofactor>
</comment>
<sequence>MQCVMARTRSADRALRRDVRVLGRLLGEVIIEQEGQELFELEEQVRNLSIRRRRGPKEGRQSAASELTALLKKLPLEQAEPVLRAFSVYFQLVNLAEQHHRIRRFRAHASDTQALPQRGSLEAAFLTLRDAGISKERVRQTLLSLQFTLTLTAHPTQAARRTLLEKLYRIQRALEERDRCSLTPQEFADNVESVREEVTALWQSDELRRMRPTVGDEVKNVLWYVEEVLADQLARLPEIISWAFERAYGEPLGPIPTPVRLHSWVGGDMDGNPLVTPEVLEDTLRAHRARGLRMLLRDVEALGVSLSQSDLHAPTPEELRLSLERDGAELPEVARRQGPRTAGEPWRRKLRFMEARLQLALRYVEGQRAGRTEPMSPVAYRSPAAFLKDLELIERTLDEVKAQRAGVRQVRRVMDRVHSMGFHLAELEFRVPAEDAISANASLSGGPAPSEGGARLLGVLDRVREAQAESGEVACRTFILSMASTAEDVLAAFRCARHAGLWDAERGCATVDIVPLFEQLGALNDGPKVLKTLFADPTYRRHVQARGVQEVMVGYSDSGKEVGLLAAAAALHRAQVALTQVAKEEGIPLRLFHGRGESVARGGGPAQQAILALPRGSLAGGYKATEQGEALDHKYARPELARRTLELALGGVLLHVMDAQPRPAPEDEAVFREAFDTLAETGRREYRSLVWEDSRFVEFFTAVTPVEEISALPIGSRPSKRKAGGLESLRAIPWVFAWTQNRAILPGWYGVGSALEAFAAQPDGLVLLKRMYLQWPFFRMVIDNVTMVLAKSDITIASRYATLAPESTRELWQRIRAEHARTRRWVKRLTGEKRLLDHNPQLQRSISLRNPYVDPMSFLQVELLRRKREGHQDVDRPLLLTLNGIAAGMRNTG</sequence>
<dbReference type="PANTHER" id="PTHR30523:SF6">
    <property type="entry name" value="PHOSPHOENOLPYRUVATE CARBOXYLASE"/>
    <property type="match status" value="1"/>
</dbReference>
<evidence type="ECO:0000313" key="11">
    <source>
        <dbReference type="EMBL" id="KFE58893.1"/>
    </source>
</evidence>
<keyword evidence="5 9" id="KW-0460">Magnesium</keyword>
<evidence type="ECO:0000313" key="12">
    <source>
        <dbReference type="Proteomes" id="UP000028725"/>
    </source>
</evidence>
<proteinExistence type="inferred from homology"/>
<dbReference type="HAMAP" id="MF_00595">
    <property type="entry name" value="PEPcase_type1"/>
    <property type="match status" value="1"/>
</dbReference>
<dbReference type="GO" id="GO:0015977">
    <property type="term" value="P:carbon fixation"/>
    <property type="evidence" value="ECO:0007669"/>
    <property type="project" value="UniProtKB-UniRule"/>
</dbReference>
<gene>
    <name evidence="9" type="primary">ppc</name>
    <name evidence="11" type="ORF">DB31_6190</name>
</gene>
<dbReference type="InterPro" id="IPR021135">
    <property type="entry name" value="PEP_COase"/>
</dbReference>
<evidence type="ECO:0000256" key="8">
    <source>
        <dbReference type="ARBA" id="ARBA00048995"/>
    </source>
</evidence>
<evidence type="ECO:0000256" key="6">
    <source>
        <dbReference type="ARBA" id="ARBA00023239"/>
    </source>
</evidence>
<evidence type="ECO:0000256" key="1">
    <source>
        <dbReference type="ARBA" id="ARBA00003670"/>
    </source>
</evidence>
<dbReference type="GO" id="GO:0006107">
    <property type="term" value="P:oxaloacetate metabolic process"/>
    <property type="evidence" value="ECO:0007669"/>
    <property type="project" value="UniProtKB-UniRule"/>
</dbReference>
<dbReference type="InterPro" id="IPR015813">
    <property type="entry name" value="Pyrv/PenolPyrv_kinase-like_dom"/>
</dbReference>
<evidence type="ECO:0000256" key="3">
    <source>
        <dbReference type="ARBA" id="ARBA00012305"/>
    </source>
</evidence>
<dbReference type="PROSITE" id="PS00781">
    <property type="entry name" value="PEPCASE_1"/>
    <property type="match status" value="1"/>
</dbReference>
<name>A0A085VTY0_9BACT</name>
<dbReference type="GO" id="GO:0005829">
    <property type="term" value="C:cytosol"/>
    <property type="evidence" value="ECO:0007669"/>
    <property type="project" value="TreeGrafter"/>
</dbReference>
<accession>A0A085VTY0</accession>
<dbReference type="GO" id="GO:0000287">
    <property type="term" value="F:magnesium ion binding"/>
    <property type="evidence" value="ECO:0007669"/>
    <property type="project" value="UniProtKB-UniRule"/>
</dbReference>
<reference evidence="11 12" key="1">
    <citation type="submission" date="2014-04" db="EMBL/GenBank/DDBJ databases">
        <title>Genome assembly of Hyalangium minutum DSM 14724.</title>
        <authorList>
            <person name="Sharma G."/>
            <person name="Subramanian S."/>
        </authorList>
    </citation>
    <scope>NUCLEOTIDE SEQUENCE [LARGE SCALE GENOMIC DNA]</scope>
    <source>
        <strain evidence="11 12">DSM 14724</strain>
    </source>
</reference>
<dbReference type="GO" id="GO:0006099">
    <property type="term" value="P:tricarboxylic acid cycle"/>
    <property type="evidence" value="ECO:0007669"/>
    <property type="project" value="InterPro"/>
</dbReference>
<keyword evidence="12" id="KW-1185">Reference proteome</keyword>
<comment type="subunit">
    <text evidence="9">Homotetramer.</text>
</comment>
<dbReference type="Proteomes" id="UP000028725">
    <property type="component" value="Unassembled WGS sequence"/>
</dbReference>
<dbReference type="STRING" id="394096.DB31_6190"/>
<dbReference type="EC" id="4.1.1.31" evidence="3 9"/>
<dbReference type="PRINTS" id="PR00150">
    <property type="entry name" value="PEPCARBXLASE"/>
</dbReference>
<dbReference type="Pfam" id="PF00311">
    <property type="entry name" value="PEPcase"/>
    <property type="match status" value="2"/>
</dbReference>
<comment type="similarity">
    <text evidence="2 9">Belongs to the PEPCase type 1 family.</text>
</comment>
<dbReference type="Gene3D" id="1.20.1440.90">
    <property type="entry name" value="Phosphoenolpyruvate/pyruvate domain"/>
    <property type="match status" value="1"/>
</dbReference>
<evidence type="ECO:0000256" key="4">
    <source>
        <dbReference type="ARBA" id="ARBA00022419"/>
    </source>
</evidence>
<protein>
    <recommendedName>
        <fullName evidence="4 9">Phosphoenolpyruvate carboxylase</fullName>
        <shortName evidence="9">PEPC</shortName>
        <shortName evidence="9">PEPCase</shortName>
        <ecNumber evidence="3 9">4.1.1.31</ecNumber>
    </recommendedName>
</protein>
<feature type="active site" evidence="9">
    <location>
        <position position="560"/>
    </location>
</feature>